<evidence type="ECO:0000313" key="4">
    <source>
        <dbReference type="Proteomes" id="UP000001918"/>
    </source>
</evidence>
<organism evidence="3 4">
    <name type="scientific">Thermomonospora curvata (strain ATCC 19995 / DSM 43183 / JCM 3096 / KCTC 9072 / NBRC 15933 / NCIMB 10081 / Henssen B9)</name>
    <dbReference type="NCBI Taxonomy" id="471852"/>
    <lineage>
        <taxon>Bacteria</taxon>
        <taxon>Bacillati</taxon>
        <taxon>Actinomycetota</taxon>
        <taxon>Actinomycetes</taxon>
        <taxon>Streptosporangiales</taxon>
        <taxon>Thermomonosporaceae</taxon>
        <taxon>Thermomonospora</taxon>
    </lineage>
</organism>
<dbReference type="InterPro" id="IPR050267">
    <property type="entry name" value="Anti-sigma-factor_SerPK"/>
</dbReference>
<evidence type="ECO:0000256" key="1">
    <source>
        <dbReference type="ARBA" id="ARBA00022527"/>
    </source>
</evidence>
<dbReference type="CDD" id="cd16936">
    <property type="entry name" value="HATPase_RsbW-like"/>
    <property type="match status" value="1"/>
</dbReference>
<dbReference type="Gene3D" id="3.30.565.10">
    <property type="entry name" value="Histidine kinase-like ATPase, C-terminal domain"/>
    <property type="match status" value="1"/>
</dbReference>
<dbReference type="InterPro" id="IPR003594">
    <property type="entry name" value="HATPase_dom"/>
</dbReference>
<dbReference type="STRING" id="471852.Tcur_0874"/>
<dbReference type="Pfam" id="PF13581">
    <property type="entry name" value="HATPase_c_2"/>
    <property type="match status" value="1"/>
</dbReference>
<keyword evidence="3" id="KW-0418">Kinase</keyword>
<reference evidence="3 4" key="1">
    <citation type="journal article" date="2011" name="Stand. Genomic Sci.">
        <title>Complete genome sequence of Thermomonospora curvata type strain (B9).</title>
        <authorList>
            <person name="Chertkov O."/>
            <person name="Sikorski J."/>
            <person name="Nolan M."/>
            <person name="Lapidus A."/>
            <person name="Lucas S."/>
            <person name="Del Rio T.G."/>
            <person name="Tice H."/>
            <person name="Cheng J.F."/>
            <person name="Goodwin L."/>
            <person name="Pitluck S."/>
            <person name="Liolios K."/>
            <person name="Ivanova N."/>
            <person name="Mavromatis K."/>
            <person name="Mikhailova N."/>
            <person name="Ovchinnikova G."/>
            <person name="Pati A."/>
            <person name="Chen A."/>
            <person name="Palaniappan K."/>
            <person name="Djao O.D."/>
            <person name="Land M."/>
            <person name="Hauser L."/>
            <person name="Chang Y.J."/>
            <person name="Jeffries C.D."/>
            <person name="Brettin T."/>
            <person name="Han C."/>
            <person name="Detter J.C."/>
            <person name="Rohde M."/>
            <person name="Goker M."/>
            <person name="Woyke T."/>
            <person name="Bristow J."/>
            <person name="Eisen J.A."/>
            <person name="Markowitz V."/>
            <person name="Hugenholtz P."/>
            <person name="Klenk H.P."/>
            <person name="Kyrpides N.C."/>
        </authorList>
    </citation>
    <scope>NUCLEOTIDE SEQUENCE [LARGE SCALE GENOMIC DNA]</scope>
    <source>
        <strain evidence="4">ATCC 19995 / DSM 43183 / JCM 3096 / KCTC 9072 / NBRC 15933 / NCIMB 10081 / Henssen B9</strain>
    </source>
</reference>
<accession>D1A6I9</accession>
<name>D1A6I9_THECD</name>
<dbReference type="PANTHER" id="PTHR35526:SF3">
    <property type="entry name" value="ANTI-SIGMA-F FACTOR RSBW"/>
    <property type="match status" value="1"/>
</dbReference>
<gene>
    <name evidence="3" type="ordered locus">Tcur_0874</name>
</gene>
<feature type="domain" description="Histidine kinase/HSP90-like ATPase" evidence="2">
    <location>
        <begin position="67"/>
        <end position="200"/>
    </location>
</feature>
<dbReference type="GO" id="GO:0004674">
    <property type="term" value="F:protein serine/threonine kinase activity"/>
    <property type="evidence" value="ECO:0007669"/>
    <property type="project" value="UniProtKB-KW"/>
</dbReference>
<proteinExistence type="predicted"/>
<keyword evidence="3" id="KW-0808">Transferase</keyword>
<keyword evidence="1 3" id="KW-0723">Serine/threonine-protein kinase</keyword>
<dbReference type="SUPFAM" id="SSF55874">
    <property type="entry name" value="ATPase domain of HSP90 chaperone/DNA topoisomerase II/histidine kinase"/>
    <property type="match status" value="1"/>
</dbReference>
<dbReference type="PROSITE" id="PS51257">
    <property type="entry name" value="PROKAR_LIPOPROTEIN"/>
    <property type="match status" value="1"/>
</dbReference>
<protein>
    <submittedName>
        <fullName evidence="3">Putative anti-sigma regulatory factor, serine/threonine protein kinase</fullName>
    </submittedName>
</protein>
<dbReference type="HOGENOM" id="CLU_090336_4_1_11"/>
<dbReference type="Proteomes" id="UP000001918">
    <property type="component" value="Chromosome"/>
</dbReference>
<keyword evidence="4" id="KW-1185">Reference proteome</keyword>
<evidence type="ECO:0000313" key="3">
    <source>
        <dbReference type="EMBL" id="ACY96464.1"/>
    </source>
</evidence>
<sequence>MTSHHTREEPRWGWASVVSAGCGPTGTAVHSTASTPVPESLELAPAVEQGLRMMIDDAAGTACFTVWPDPESVTAARHFTTRRLSDWNMDAIADDVALVVTELVTNALRHSVPSHDHLMPMDRPYRQAPGRGGAIRLRMRRRRSDQSLWLLCGVFDGCRQAPRRKEPDYIAETGRGLHLVDSFTHSWGWRGLPDGKVVWALFRHP</sequence>
<dbReference type="eggNOG" id="COG2172">
    <property type="taxonomic scope" value="Bacteria"/>
</dbReference>
<dbReference type="PANTHER" id="PTHR35526">
    <property type="entry name" value="ANTI-SIGMA-F FACTOR RSBW-RELATED"/>
    <property type="match status" value="1"/>
</dbReference>
<dbReference type="EMBL" id="CP001738">
    <property type="protein sequence ID" value="ACY96464.1"/>
    <property type="molecule type" value="Genomic_DNA"/>
</dbReference>
<dbReference type="AlphaFoldDB" id="D1A6I9"/>
<dbReference type="InterPro" id="IPR036890">
    <property type="entry name" value="HATPase_C_sf"/>
</dbReference>
<dbReference type="KEGG" id="tcu:Tcur_0874"/>
<evidence type="ECO:0000259" key="2">
    <source>
        <dbReference type="Pfam" id="PF13581"/>
    </source>
</evidence>